<gene>
    <name evidence="2" type="ORF">GBAG_0452</name>
</gene>
<proteinExistence type="predicted"/>
<dbReference type="STRING" id="1006004.GBAG_0452"/>
<keyword evidence="3" id="KW-1185">Reference proteome</keyword>
<evidence type="ECO:0000259" key="1">
    <source>
        <dbReference type="Pfam" id="PF23343"/>
    </source>
</evidence>
<dbReference type="Proteomes" id="UP000028653">
    <property type="component" value="Unassembled WGS sequence"/>
</dbReference>
<dbReference type="EMBL" id="JMPI01000011">
    <property type="protein sequence ID" value="KFC84285.1"/>
    <property type="molecule type" value="Genomic_DNA"/>
</dbReference>
<dbReference type="AlphaFoldDB" id="A0A085GKP0"/>
<organism evidence="2 3">
    <name type="scientific">Buttiauxella agrestis ATCC 33320</name>
    <dbReference type="NCBI Taxonomy" id="1006004"/>
    <lineage>
        <taxon>Bacteria</taxon>
        <taxon>Pseudomonadati</taxon>
        <taxon>Pseudomonadota</taxon>
        <taxon>Gammaproteobacteria</taxon>
        <taxon>Enterobacterales</taxon>
        <taxon>Enterobacteriaceae</taxon>
        <taxon>Buttiauxella</taxon>
    </lineage>
</organism>
<reference evidence="2 3" key="1">
    <citation type="submission" date="2014-05" db="EMBL/GenBank/DDBJ databases">
        <title>ATOL: Assembling a taxonomically balanced genome-scale reconstruction of the evolutionary history of the Enterobacteriaceae.</title>
        <authorList>
            <person name="Plunkett G.III."/>
            <person name="Neeno-Eckwall E.C."/>
            <person name="Glasner J.D."/>
            <person name="Perna N.T."/>
        </authorList>
    </citation>
    <scope>NUCLEOTIDE SEQUENCE [LARGE SCALE GENOMIC DNA]</scope>
    <source>
        <strain evidence="2 3">ATCC 33320</strain>
    </source>
</reference>
<evidence type="ECO:0000313" key="2">
    <source>
        <dbReference type="EMBL" id="KFC84285.1"/>
    </source>
</evidence>
<feature type="domain" description="Replication-associated protein ORF2/G2P" evidence="1">
    <location>
        <begin position="63"/>
        <end position="166"/>
    </location>
</feature>
<dbReference type="eggNOG" id="ENOG5033357">
    <property type="taxonomic scope" value="Bacteria"/>
</dbReference>
<dbReference type="InterPro" id="IPR056906">
    <property type="entry name" value="ORF2/G2P_dom"/>
</dbReference>
<comment type="caution">
    <text evidence="2">The sequence shown here is derived from an EMBL/GenBank/DDBJ whole genome shotgun (WGS) entry which is preliminary data.</text>
</comment>
<sequence length="192" mass="22948">MKEPYNANPNYPMHRFLLEDINHHLDEMFERYSRLLAFRMDFGWKQGSERSQRNLMDEMEGEIQHLMDVVIGRKMVIGYYWVIEYRQRKGLHVHAMIYLDGQKHRKCYPTSRAIGEEWRRLTDDEGLFHLCVRKKHFVANSGTIVDHRNRQAVDELRYVISYLAKSEQKSRGVIAGMNAIPPRSRRGRPRKE</sequence>
<evidence type="ECO:0000313" key="3">
    <source>
        <dbReference type="Proteomes" id="UP000028653"/>
    </source>
</evidence>
<dbReference type="OrthoDB" id="8592743at2"/>
<dbReference type="Pfam" id="PF23343">
    <property type="entry name" value="REP_ORF2-G2P"/>
    <property type="match status" value="1"/>
</dbReference>
<name>A0A085GKP0_9ENTR</name>
<dbReference type="RefSeq" id="WP_034493089.1">
    <property type="nucleotide sequence ID" value="NZ_JMPI01000011.1"/>
</dbReference>
<protein>
    <submittedName>
        <fullName evidence="2">Uncharacterized DUF3296 family protein</fullName>
    </submittedName>
</protein>
<accession>A0A085GKP0</accession>